<reference evidence="5 6" key="1">
    <citation type="submission" date="2023-07" db="EMBL/GenBank/DDBJ databases">
        <title>Sorghum-associated microbial communities from plants grown in Nebraska, USA.</title>
        <authorList>
            <person name="Schachtman D."/>
        </authorList>
    </citation>
    <scope>NUCLEOTIDE SEQUENCE [LARGE SCALE GENOMIC DNA]</scope>
    <source>
        <strain evidence="5 6">BE57</strain>
    </source>
</reference>
<evidence type="ECO:0000313" key="6">
    <source>
        <dbReference type="Proteomes" id="UP001264980"/>
    </source>
</evidence>
<dbReference type="PRINTS" id="PR00598">
    <property type="entry name" value="HTHMARR"/>
</dbReference>
<dbReference type="CDD" id="cd00090">
    <property type="entry name" value="HTH_ARSR"/>
    <property type="match status" value="1"/>
</dbReference>
<dbReference type="InterPro" id="IPR036390">
    <property type="entry name" value="WH_DNA-bd_sf"/>
</dbReference>
<organism evidence="5 6">
    <name type="scientific">Dyadobacter fermentans</name>
    <dbReference type="NCBI Taxonomy" id="94254"/>
    <lineage>
        <taxon>Bacteria</taxon>
        <taxon>Pseudomonadati</taxon>
        <taxon>Bacteroidota</taxon>
        <taxon>Cytophagia</taxon>
        <taxon>Cytophagales</taxon>
        <taxon>Spirosomataceae</taxon>
        <taxon>Dyadobacter</taxon>
    </lineage>
</organism>
<keyword evidence="1" id="KW-0805">Transcription regulation</keyword>
<dbReference type="PANTHER" id="PTHR42756">
    <property type="entry name" value="TRANSCRIPTIONAL REGULATOR, MARR"/>
    <property type="match status" value="1"/>
</dbReference>
<dbReference type="PROSITE" id="PS50995">
    <property type="entry name" value="HTH_MARR_2"/>
    <property type="match status" value="1"/>
</dbReference>
<keyword evidence="6" id="KW-1185">Reference proteome</keyword>
<accession>A0ABU1QUW7</accession>
<proteinExistence type="predicted"/>
<evidence type="ECO:0000256" key="3">
    <source>
        <dbReference type="ARBA" id="ARBA00023163"/>
    </source>
</evidence>
<dbReference type="EMBL" id="JAVDTI010000002">
    <property type="protein sequence ID" value="MDR6804936.1"/>
    <property type="molecule type" value="Genomic_DNA"/>
</dbReference>
<comment type="caution">
    <text evidence="5">The sequence shown here is derived from an EMBL/GenBank/DDBJ whole genome shotgun (WGS) entry which is preliminary data.</text>
</comment>
<dbReference type="SMART" id="SM00347">
    <property type="entry name" value="HTH_MARR"/>
    <property type="match status" value="1"/>
</dbReference>
<dbReference type="RefSeq" id="WP_309982242.1">
    <property type="nucleotide sequence ID" value="NZ_JAVDTI010000002.1"/>
</dbReference>
<dbReference type="InterPro" id="IPR000835">
    <property type="entry name" value="HTH_MarR-typ"/>
</dbReference>
<sequence length="140" mass="15838">MTNQQILEIRSFNRFYTDLLGLLDSHLLDSPYSLAEGRILFEIASHGECRASDIIETLNIDKGYLSRILKKFEKEGLIERKASENDKRASLLSLSQSGIKVFKQLDSASNQQIEKIVSRLGQPELEALVGSMTQILQILR</sequence>
<dbReference type="SUPFAM" id="SSF46785">
    <property type="entry name" value="Winged helix' DNA-binding domain"/>
    <property type="match status" value="1"/>
</dbReference>
<keyword evidence="3" id="KW-0804">Transcription</keyword>
<keyword evidence="2 5" id="KW-0238">DNA-binding</keyword>
<protein>
    <submittedName>
        <fullName evidence="5">DNA-binding MarR family transcriptional regulator</fullName>
    </submittedName>
</protein>
<gene>
    <name evidence="5" type="ORF">J2W84_001982</name>
</gene>
<dbReference type="PANTHER" id="PTHR42756:SF1">
    <property type="entry name" value="TRANSCRIPTIONAL REPRESSOR OF EMRAB OPERON"/>
    <property type="match status" value="1"/>
</dbReference>
<name>A0ABU1QUW7_9BACT</name>
<dbReference type="GO" id="GO:0003677">
    <property type="term" value="F:DNA binding"/>
    <property type="evidence" value="ECO:0007669"/>
    <property type="project" value="UniProtKB-KW"/>
</dbReference>
<evidence type="ECO:0000259" key="4">
    <source>
        <dbReference type="PROSITE" id="PS50995"/>
    </source>
</evidence>
<dbReference type="InterPro" id="IPR036388">
    <property type="entry name" value="WH-like_DNA-bd_sf"/>
</dbReference>
<evidence type="ECO:0000256" key="2">
    <source>
        <dbReference type="ARBA" id="ARBA00023125"/>
    </source>
</evidence>
<dbReference type="Gene3D" id="1.10.10.10">
    <property type="entry name" value="Winged helix-like DNA-binding domain superfamily/Winged helix DNA-binding domain"/>
    <property type="match status" value="1"/>
</dbReference>
<evidence type="ECO:0000313" key="5">
    <source>
        <dbReference type="EMBL" id="MDR6804936.1"/>
    </source>
</evidence>
<dbReference type="InterPro" id="IPR011991">
    <property type="entry name" value="ArsR-like_HTH"/>
</dbReference>
<feature type="domain" description="HTH marR-type" evidence="4">
    <location>
        <begin position="1"/>
        <end position="137"/>
    </location>
</feature>
<evidence type="ECO:0000256" key="1">
    <source>
        <dbReference type="ARBA" id="ARBA00023015"/>
    </source>
</evidence>
<dbReference type="Proteomes" id="UP001264980">
    <property type="component" value="Unassembled WGS sequence"/>
</dbReference>
<dbReference type="Pfam" id="PF01047">
    <property type="entry name" value="MarR"/>
    <property type="match status" value="1"/>
</dbReference>